<dbReference type="STRING" id="1499966.U14_05261"/>
<feature type="transmembrane region" description="Helical" evidence="7">
    <location>
        <begin position="76"/>
        <end position="96"/>
    </location>
</feature>
<dbReference type="PANTHER" id="PTHR23514">
    <property type="entry name" value="BYPASS OF STOP CODON PROTEIN 6"/>
    <property type="match status" value="1"/>
</dbReference>
<feature type="transmembrane region" description="Helical" evidence="7">
    <location>
        <begin position="135"/>
        <end position="154"/>
    </location>
</feature>
<evidence type="ECO:0000256" key="6">
    <source>
        <dbReference type="ARBA" id="ARBA00023136"/>
    </source>
</evidence>
<keyword evidence="3" id="KW-0813">Transport</keyword>
<dbReference type="HOGENOM" id="CLU_021993_2_0_0"/>
<gene>
    <name evidence="9" type="ORF">U14_05261</name>
</gene>
<evidence type="ECO:0000313" key="9">
    <source>
        <dbReference type="EMBL" id="GAK53984.1"/>
    </source>
</evidence>
<dbReference type="EMBL" id="DF820460">
    <property type="protein sequence ID" value="GAK53984.1"/>
    <property type="molecule type" value="Genomic_DNA"/>
</dbReference>
<reference evidence="9" key="1">
    <citation type="journal article" date="2015" name="PeerJ">
        <title>First genomic representation of candidate bacterial phylum KSB3 points to enhanced environmental sensing as a trigger of wastewater bulking.</title>
        <authorList>
            <person name="Sekiguchi Y."/>
            <person name="Ohashi A."/>
            <person name="Parks D.H."/>
            <person name="Yamauchi T."/>
            <person name="Tyson G.W."/>
            <person name="Hugenholtz P."/>
        </authorList>
    </citation>
    <scope>NUCLEOTIDE SEQUENCE [LARGE SCALE GENOMIC DNA]</scope>
</reference>
<dbReference type="GO" id="GO:0012505">
    <property type="term" value="C:endomembrane system"/>
    <property type="evidence" value="ECO:0007669"/>
    <property type="project" value="UniProtKB-SubCell"/>
</dbReference>
<accession>A0A081BRF3</accession>
<evidence type="ECO:0000256" key="1">
    <source>
        <dbReference type="ARBA" id="ARBA00004127"/>
    </source>
</evidence>
<dbReference type="AlphaFoldDB" id="A0A081BRF3"/>
<feature type="transmembrane region" description="Helical" evidence="7">
    <location>
        <begin position="102"/>
        <end position="123"/>
    </location>
</feature>
<protein>
    <submittedName>
        <fullName evidence="9">Major facilitator superfamily MFS_1</fullName>
    </submittedName>
</protein>
<sequence length="407" mass="43110">MNLWTKIKKYPRIGLILLAFIAFIALGLPDGLLGVGWPSIRTGFSIPLDAIGMLLTASVIGYMTSSFLSGFLLSRIGVGNVLAGSCLLTGVTLIGYTVVPQWWMMVLFGVFAGFGAGAIDAGLNTYIAAHFGEGIMQWLHACWGIGITIGPIIMTVGLTRLNTWRFGYQVVGGFQIALAICFGLTLAMWSQNNAPSEDSTAEKRLTDYKTPMGETLRQPRAWLSVLLFFLYVGGEGGLGIWTYSLLTESRGVDQTLAGFFTGSYWLTFTIGRIAAGVVAKRIGINNLVLSGLAGALTGSALLIWNPFVMANVIAVGLIGVSIAPIFPAMMSGTSARVGDHDAANTIGMQMAAAGLGTAVIPTLMGVLARQISLETIPVFLLTVYAGLFSCYLLAVKLPKKLAMAVSA</sequence>
<feature type="transmembrane region" description="Helical" evidence="7">
    <location>
        <begin position="376"/>
        <end position="394"/>
    </location>
</feature>
<dbReference type="SUPFAM" id="SSF103473">
    <property type="entry name" value="MFS general substrate transporter"/>
    <property type="match status" value="1"/>
</dbReference>
<dbReference type="InterPro" id="IPR051788">
    <property type="entry name" value="MFS_Transporter"/>
</dbReference>
<dbReference type="PANTHER" id="PTHR23514:SF3">
    <property type="entry name" value="BYPASS OF STOP CODON PROTEIN 6"/>
    <property type="match status" value="1"/>
</dbReference>
<keyword evidence="4 7" id="KW-0812">Transmembrane</keyword>
<organism evidence="9">
    <name type="scientific">Candidatus Moduliflexus flocculans</name>
    <dbReference type="NCBI Taxonomy" id="1499966"/>
    <lineage>
        <taxon>Bacteria</taxon>
        <taxon>Candidatus Moduliflexota</taxon>
        <taxon>Candidatus Moduliflexia</taxon>
        <taxon>Candidatus Moduliflexales</taxon>
        <taxon>Candidatus Moduliflexaceae</taxon>
    </lineage>
</organism>
<comment type="subcellular location">
    <subcellularLocation>
        <location evidence="1">Endomembrane system</location>
        <topology evidence="1">Multi-pass membrane protein</topology>
    </subcellularLocation>
</comment>
<keyword evidence="6 7" id="KW-0472">Membrane</keyword>
<proteinExistence type="inferred from homology"/>
<dbReference type="GO" id="GO:0022857">
    <property type="term" value="F:transmembrane transporter activity"/>
    <property type="evidence" value="ECO:0007669"/>
    <property type="project" value="InterPro"/>
</dbReference>
<dbReference type="GO" id="GO:0016020">
    <property type="term" value="C:membrane"/>
    <property type="evidence" value="ECO:0007669"/>
    <property type="project" value="TreeGrafter"/>
</dbReference>
<evidence type="ECO:0000256" key="4">
    <source>
        <dbReference type="ARBA" id="ARBA00022692"/>
    </source>
</evidence>
<dbReference type="Pfam" id="PF07690">
    <property type="entry name" value="MFS_1"/>
    <property type="match status" value="1"/>
</dbReference>
<keyword evidence="5 7" id="KW-1133">Transmembrane helix</keyword>
<comment type="similarity">
    <text evidence="2">Belongs to the major facilitator superfamily.</text>
</comment>
<dbReference type="InterPro" id="IPR036259">
    <property type="entry name" value="MFS_trans_sf"/>
</dbReference>
<evidence type="ECO:0000259" key="8">
    <source>
        <dbReference type="PROSITE" id="PS50850"/>
    </source>
</evidence>
<feature type="transmembrane region" description="Helical" evidence="7">
    <location>
        <begin position="166"/>
        <end position="189"/>
    </location>
</feature>
<evidence type="ECO:0000256" key="5">
    <source>
        <dbReference type="ARBA" id="ARBA00022989"/>
    </source>
</evidence>
<feature type="transmembrane region" description="Helical" evidence="7">
    <location>
        <begin position="256"/>
        <end position="275"/>
    </location>
</feature>
<evidence type="ECO:0000256" key="2">
    <source>
        <dbReference type="ARBA" id="ARBA00008335"/>
    </source>
</evidence>
<evidence type="ECO:0000313" key="10">
    <source>
        <dbReference type="Proteomes" id="UP000030700"/>
    </source>
</evidence>
<feature type="transmembrane region" description="Helical" evidence="7">
    <location>
        <begin position="287"/>
        <end position="304"/>
    </location>
</feature>
<keyword evidence="10" id="KW-1185">Reference proteome</keyword>
<feature type="domain" description="Major facilitator superfamily (MFS) profile" evidence="8">
    <location>
        <begin position="15"/>
        <end position="401"/>
    </location>
</feature>
<evidence type="ECO:0000256" key="3">
    <source>
        <dbReference type="ARBA" id="ARBA00022448"/>
    </source>
</evidence>
<feature type="transmembrane region" description="Helical" evidence="7">
    <location>
        <begin position="44"/>
        <end position="64"/>
    </location>
</feature>
<dbReference type="PROSITE" id="PS50850">
    <property type="entry name" value="MFS"/>
    <property type="match status" value="1"/>
</dbReference>
<feature type="transmembrane region" description="Helical" evidence="7">
    <location>
        <begin position="221"/>
        <end position="244"/>
    </location>
</feature>
<evidence type="ECO:0000256" key="7">
    <source>
        <dbReference type="SAM" id="Phobius"/>
    </source>
</evidence>
<feature type="transmembrane region" description="Helical" evidence="7">
    <location>
        <begin position="310"/>
        <end position="330"/>
    </location>
</feature>
<dbReference type="Gene3D" id="1.20.1250.20">
    <property type="entry name" value="MFS general substrate transporter like domains"/>
    <property type="match status" value="2"/>
</dbReference>
<dbReference type="InterPro" id="IPR011701">
    <property type="entry name" value="MFS"/>
</dbReference>
<name>A0A081BRF3_9BACT</name>
<dbReference type="Proteomes" id="UP000030700">
    <property type="component" value="Unassembled WGS sequence"/>
</dbReference>
<feature type="transmembrane region" description="Helical" evidence="7">
    <location>
        <begin position="342"/>
        <end position="364"/>
    </location>
</feature>
<dbReference type="InterPro" id="IPR020846">
    <property type="entry name" value="MFS_dom"/>
</dbReference>